<proteinExistence type="predicted"/>
<accession>A0A1G4ICG5</accession>
<dbReference type="SUPFAM" id="SSF50978">
    <property type="entry name" value="WD40 repeat-like"/>
    <property type="match status" value="1"/>
</dbReference>
<keyword evidence="3" id="KW-1185">Reference proteome</keyword>
<organism evidence="2 3">
    <name type="scientific">Trypanosoma equiperdum</name>
    <dbReference type="NCBI Taxonomy" id="5694"/>
    <lineage>
        <taxon>Eukaryota</taxon>
        <taxon>Discoba</taxon>
        <taxon>Euglenozoa</taxon>
        <taxon>Kinetoplastea</taxon>
        <taxon>Metakinetoplastina</taxon>
        <taxon>Trypanosomatida</taxon>
        <taxon>Trypanosomatidae</taxon>
        <taxon>Trypanosoma</taxon>
    </lineage>
</organism>
<protein>
    <submittedName>
        <fullName evidence="2">Uncharacterized protein</fullName>
    </submittedName>
</protein>
<dbReference type="Proteomes" id="UP000195570">
    <property type="component" value="Unassembled WGS sequence"/>
</dbReference>
<dbReference type="GO" id="GO:0034455">
    <property type="term" value="C:t-UTP complex"/>
    <property type="evidence" value="ECO:0007669"/>
    <property type="project" value="TreeGrafter"/>
</dbReference>
<dbReference type="EMBL" id="CZPT02001330">
    <property type="protein sequence ID" value="SCU69920.1"/>
    <property type="molecule type" value="Genomic_DNA"/>
</dbReference>
<dbReference type="GO" id="GO:0032040">
    <property type="term" value="C:small-subunit processome"/>
    <property type="evidence" value="ECO:0007669"/>
    <property type="project" value="TreeGrafter"/>
</dbReference>
<gene>
    <name evidence="2" type="ORF">TEOVI_000148900</name>
</gene>
<sequence length="786" mass="86928">MQRRKRSRTHSVGDEVSKNSGSKYVPQPEKIASAASGDTLEREDSIKLSNTVLRSLAIAPDVSGIRCVAVHPSEREIVLARENGSLILYAIERFQNVTHFQMLRSTGGRKSRTITRLRYLTRGTGNSKGISTRTAPLLLASYLSGQFVVYCGDTLAPLCVHQRTGGAIWDFCITDHTVYAAKADGSWHQLHVEYSSNVAGAAGPRAPTVPALTLKRIIPKVPGADRAISVCCSRQWGIVAGTDDAGNVVAWRLPRPESTDDRDEETINQDNRGGEGNTGTAGDRPQSLTEHEALWTSRLPEGMALCCTISTSSKNAAPVVAVGTSVGDVVIFEATRGQAVKTFTHHKGPISSLVSCQEYVSGNQCGVIYASGWHESLRSYRCSVEGEWRPAEVKRRTHHHETSELALLHRHQIILSASRDATVMYSPTQCLFSAPAMYLHTTCQKLAFAKERNVLLQTRSGRIEGFCTDAALRRWSPLFGYEVKGKFHLQGLWCDDSLGHIVFSTDERVSLLCCRWRNGLEGSLALKRIEEVRSLPAKYGIIDCCFVNTKTNKSCYLLFDDAIVQISLTKAYPVVTTQLVQRDGDPDEIDICPTRFMWLENRADVGEEEGTNHTKLMVYGRRGWLSCSTAVDGTIDTSTFTVHREVMQMVESVPHLSQSQGRVEHTIVALANGERYVAGIGTSQLLQLPRSLPHDTRFVALLPPRRRRNDSGNEVSEGLGSGPRFLATFSRGLLWVTRNSWCMLSRCSAEGAFVLRGNKKVLIVVRNLEGTLEVLPPCWRLRRFGN</sequence>
<evidence type="ECO:0000313" key="2">
    <source>
        <dbReference type="EMBL" id="SCU69920.1"/>
    </source>
</evidence>
<reference evidence="2" key="1">
    <citation type="submission" date="2016-09" db="EMBL/GenBank/DDBJ databases">
        <authorList>
            <person name="Hebert L."/>
            <person name="Moumen B."/>
        </authorList>
    </citation>
    <scope>NUCLEOTIDE SEQUENCE [LARGE SCALE GENOMIC DNA]</scope>
    <source>
        <strain evidence="2">OVI</strain>
    </source>
</reference>
<dbReference type="GO" id="GO:0000462">
    <property type="term" value="P:maturation of SSU-rRNA from tricistronic rRNA transcript (SSU-rRNA, 5.8S rRNA, LSU-rRNA)"/>
    <property type="evidence" value="ECO:0007669"/>
    <property type="project" value="InterPro"/>
</dbReference>
<feature type="region of interest" description="Disordered" evidence="1">
    <location>
        <begin position="253"/>
        <end position="287"/>
    </location>
</feature>
<comment type="caution">
    <text evidence="2">The sequence shown here is derived from an EMBL/GenBank/DDBJ whole genome shotgun (WGS) entry which is preliminary data.</text>
</comment>
<name>A0A1G4ICG5_TRYEQ</name>
<dbReference type="InterPro" id="IPR046351">
    <property type="entry name" value="UTP4"/>
</dbReference>
<dbReference type="InterPro" id="IPR036322">
    <property type="entry name" value="WD40_repeat_dom_sf"/>
</dbReference>
<dbReference type="GO" id="GO:0003723">
    <property type="term" value="F:RNA binding"/>
    <property type="evidence" value="ECO:0007669"/>
    <property type="project" value="TreeGrafter"/>
</dbReference>
<dbReference type="GO" id="GO:0030686">
    <property type="term" value="C:90S preribosome"/>
    <property type="evidence" value="ECO:0007669"/>
    <property type="project" value="InterPro"/>
</dbReference>
<dbReference type="Gene3D" id="2.130.10.10">
    <property type="entry name" value="YVTN repeat-like/Quinoprotein amine dehydrogenase"/>
    <property type="match status" value="1"/>
</dbReference>
<feature type="region of interest" description="Disordered" evidence="1">
    <location>
        <begin position="1"/>
        <end position="38"/>
    </location>
</feature>
<dbReference type="PANTHER" id="PTHR44163">
    <property type="entry name" value="U3 SMALL NUCLEOLAR RNA-ASSOCIATED PROTEIN 4 HOMOLOG"/>
    <property type="match status" value="1"/>
</dbReference>
<evidence type="ECO:0000256" key="1">
    <source>
        <dbReference type="SAM" id="MobiDB-lite"/>
    </source>
</evidence>
<dbReference type="RefSeq" id="XP_067080810.1">
    <property type="nucleotide sequence ID" value="XM_067224709.1"/>
</dbReference>
<dbReference type="VEuPathDB" id="TriTrypDB:TEOVI_000148900"/>
<evidence type="ECO:0000313" key="3">
    <source>
        <dbReference type="Proteomes" id="UP000195570"/>
    </source>
</evidence>
<dbReference type="PANTHER" id="PTHR44163:SF1">
    <property type="entry name" value="U3 SMALL NUCLEOLAR RNA-ASSOCIATED PROTEIN 4 HOMOLOG"/>
    <property type="match status" value="1"/>
</dbReference>
<dbReference type="InterPro" id="IPR015943">
    <property type="entry name" value="WD40/YVTN_repeat-like_dom_sf"/>
</dbReference>
<dbReference type="AlphaFoldDB" id="A0A1G4ICG5"/>
<dbReference type="GeneID" id="92375429"/>